<sequence length="112" mass="10967">MGVAELVTTAGREVGKAFEADGWRGAGGTAVVGGGVLTVTDLGLTGMVGTPVSGAAGLTVTRAAGAGEAVVSAGLANHLENSGWTTNSVLNRPTSKETTPMVCLSVHCIKAS</sequence>
<keyword evidence="2" id="KW-1185">Reference proteome</keyword>
<dbReference type="EMBL" id="BMPP01000001">
    <property type="protein sequence ID" value="GGK11508.1"/>
    <property type="molecule type" value="Genomic_DNA"/>
</dbReference>
<accession>A0ABQ2EGD5</accession>
<protein>
    <submittedName>
        <fullName evidence="1">Uncharacterized protein</fullName>
    </submittedName>
</protein>
<gene>
    <name evidence="1" type="ORF">GCM10008955_00920</name>
</gene>
<comment type="caution">
    <text evidence="1">The sequence shown here is derived from an EMBL/GenBank/DDBJ whole genome shotgun (WGS) entry which is preliminary data.</text>
</comment>
<dbReference type="Proteomes" id="UP000647587">
    <property type="component" value="Unassembled WGS sequence"/>
</dbReference>
<evidence type="ECO:0000313" key="2">
    <source>
        <dbReference type="Proteomes" id="UP000647587"/>
    </source>
</evidence>
<evidence type="ECO:0000313" key="1">
    <source>
        <dbReference type="EMBL" id="GGK11508.1"/>
    </source>
</evidence>
<proteinExistence type="predicted"/>
<reference evidence="2" key="1">
    <citation type="journal article" date="2019" name="Int. J. Syst. Evol. Microbiol.">
        <title>The Global Catalogue of Microorganisms (GCM) 10K type strain sequencing project: providing services to taxonomists for standard genome sequencing and annotation.</title>
        <authorList>
            <consortium name="The Broad Institute Genomics Platform"/>
            <consortium name="The Broad Institute Genome Sequencing Center for Infectious Disease"/>
            <person name="Wu L."/>
            <person name="Ma J."/>
        </authorList>
    </citation>
    <scope>NUCLEOTIDE SEQUENCE [LARGE SCALE GENOMIC DNA]</scope>
    <source>
        <strain evidence="2">JCM 30331</strain>
    </source>
</reference>
<organism evidence="1 2">
    <name type="scientific">Deinococcus malanensis</name>
    <dbReference type="NCBI Taxonomy" id="1706855"/>
    <lineage>
        <taxon>Bacteria</taxon>
        <taxon>Thermotogati</taxon>
        <taxon>Deinococcota</taxon>
        <taxon>Deinococci</taxon>
        <taxon>Deinococcales</taxon>
        <taxon>Deinococcaceae</taxon>
        <taxon>Deinococcus</taxon>
    </lineage>
</organism>
<name>A0ABQ2EGD5_9DEIO</name>